<keyword evidence="2" id="KW-1185">Reference proteome</keyword>
<evidence type="ECO:0008006" key="3">
    <source>
        <dbReference type="Google" id="ProtNLM"/>
    </source>
</evidence>
<proteinExistence type="predicted"/>
<protein>
    <recommendedName>
        <fullName evidence="3">PilZ domain-containing protein</fullName>
    </recommendedName>
</protein>
<name>A0A098QUI7_9SPIO</name>
<dbReference type="AlphaFoldDB" id="A0A098QUI7"/>
<evidence type="ECO:0000313" key="1">
    <source>
        <dbReference type="EMBL" id="KGE71339.1"/>
    </source>
</evidence>
<dbReference type="Proteomes" id="UP000029692">
    <property type="component" value="Unassembled WGS sequence"/>
</dbReference>
<gene>
    <name evidence="1" type="ORF">DC28_11035</name>
</gene>
<reference evidence="1 2" key="1">
    <citation type="submission" date="2014-05" db="EMBL/GenBank/DDBJ databases">
        <title>De novo Genome Sequence of Spirocheata sp.</title>
        <authorList>
            <person name="Shivani Y."/>
            <person name="Subhash Y."/>
            <person name="Tushar L."/>
            <person name="Sasikala C."/>
            <person name="Ramana C.V."/>
        </authorList>
    </citation>
    <scope>NUCLEOTIDE SEQUENCE [LARGE SCALE GENOMIC DNA]</scope>
    <source>
        <strain evidence="1 2">JC230</strain>
    </source>
</reference>
<dbReference type="OrthoDB" id="9758793at2"/>
<evidence type="ECO:0000313" key="2">
    <source>
        <dbReference type="Proteomes" id="UP000029692"/>
    </source>
</evidence>
<sequence>MPELATCTYDGQAGLVKQITTEEIQLEFETEPKISVGRIDTFTIQPQSSGNPDAFSLKGEVHWIRHKDSKTIVDISVMELSLTGHIALKKLIQSYQKH</sequence>
<accession>A0A098QUI7</accession>
<comment type="caution">
    <text evidence="1">The sequence shown here is derived from an EMBL/GenBank/DDBJ whole genome shotgun (WGS) entry which is preliminary data.</text>
</comment>
<dbReference type="RefSeq" id="WP_037548491.1">
    <property type="nucleotide sequence ID" value="NZ_JNUP01000066.1"/>
</dbReference>
<organism evidence="1 2">
    <name type="scientific">Spirochaeta lutea</name>
    <dbReference type="NCBI Taxonomy" id="1480694"/>
    <lineage>
        <taxon>Bacteria</taxon>
        <taxon>Pseudomonadati</taxon>
        <taxon>Spirochaetota</taxon>
        <taxon>Spirochaetia</taxon>
        <taxon>Spirochaetales</taxon>
        <taxon>Spirochaetaceae</taxon>
        <taxon>Spirochaeta</taxon>
    </lineage>
</organism>
<dbReference type="EMBL" id="JNUP01000066">
    <property type="protein sequence ID" value="KGE71339.1"/>
    <property type="molecule type" value="Genomic_DNA"/>
</dbReference>